<dbReference type="CDD" id="cd03215">
    <property type="entry name" value="ABC_Carb_Monos_II"/>
    <property type="match status" value="1"/>
</dbReference>
<comment type="caution">
    <text evidence="12">The sequence shown here is derived from an EMBL/GenBank/DDBJ whole genome shotgun (WGS) entry which is preliminary data.</text>
</comment>
<dbReference type="InterPro" id="IPR003593">
    <property type="entry name" value="AAA+_ATPase"/>
</dbReference>
<evidence type="ECO:0000256" key="2">
    <source>
        <dbReference type="ARBA" id="ARBA00022475"/>
    </source>
</evidence>
<dbReference type="SMART" id="SM00382">
    <property type="entry name" value="AAA"/>
    <property type="match status" value="2"/>
</dbReference>
<feature type="domain" description="ABC transporter" evidence="11">
    <location>
        <begin position="273"/>
        <end position="512"/>
    </location>
</feature>
<dbReference type="InterPro" id="IPR003439">
    <property type="entry name" value="ABC_transporter-like_ATP-bd"/>
</dbReference>
<keyword evidence="6" id="KW-0547">Nucleotide-binding</keyword>
<keyword evidence="9" id="KW-0472">Membrane</keyword>
<dbReference type="CDD" id="cd03216">
    <property type="entry name" value="ABC_Carb_Monos_I"/>
    <property type="match status" value="1"/>
</dbReference>
<dbReference type="SUPFAM" id="SSF52540">
    <property type="entry name" value="P-loop containing nucleoside triphosphate hydrolases"/>
    <property type="match status" value="2"/>
</dbReference>
<dbReference type="PANTHER" id="PTHR43790:SF3">
    <property type="entry name" value="D-ALLOSE IMPORT ATP-BINDING PROTEIN ALSA-RELATED"/>
    <property type="match status" value="1"/>
</dbReference>
<dbReference type="AlphaFoldDB" id="A0A4Y8MH53"/>
<keyword evidence="2" id="KW-1003">Cell membrane</keyword>
<accession>A0A4Y8MH53</accession>
<dbReference type="InterPro" id="IPR050107">
    <property type="entry name" value="ABC_carbohydrate_import_ATPase"/>
</dbReference>
<evidence type="ECO:0000256" key="4">
    <source>
        <dbReference type="ARBA" id="ARBA00022597"/>
    </source>
</evidence>
<dbReference type="EMBL" id="SNVI01000008">
    <property type="protein sequence ID" value="TFE36800.1"/>
    <property type="molecule type" value="Genomic_DNA"/>
</dbReference>
<name>A0A4Y8MH53_9BURK</name>
<evidence type="ECO:0000313" key="13">
    <source>
        <dbReference type="Proteomes" id="UP000297385"/>
    </source>
</evidence>
<dbReference type="PROSITE" id="PS50893">
    <property type="entry name" value="ABC_TRANSPORTER_2"/>
    <property type="match status" value="2"/>
</dbReference>
<evidence type="ECO:0000256" key="8">
    <source>
        <dbReference type="ARBA" id="ARBA00022967"/>
    </source>
</evidence>
<keyword evidence="4" id="KW-0762">Sugar transport</keyword>
<evidence type="ECO:0000256" key="9">
    <source>
        <dbReference type="ARBA" id="ARBA00023136"/>
    </source>
</evidence>
<evidence type="ECO:0000256" key="5">
    <source>
        <dbReference type="ARBA" id="ARBA00022737"/>
    </source>
</evidence>
<evidence type="ECO:0000256" key="10">
    <source>
        <dbReference type="SAM" id="MobiDB-lite"/>
    </source>
</evidence>
<dbReference type="GO" id="GO:0005524">
    <property type="term" value="F:ATP binding"/>
    <property type="evidence" value="ECO:0007669"/>
    <property type="project" value="UniProtKB-KW"/>
</dbReference>
<dbReference type="Pfam" id="PF00005">
    <property type="entry name" value="ABC_tran"/>
    <property type="match status" value="2"/>
</dbReference>
<feature type="region of interest" description="Disordered" evidence="10">
    <location>
        <begin position="1"/>
        <end position="20"/>
    </location>
</feature>
<dbReference type="PANTHER" id="PTHR43790">
    <property type="entry name" value="CARBOHYDRATE TRANSPORT ATP-BINDING PROTEIN MG119-RELATED"/>
    <property type="match status" value="1"/>
</dbReference>
<evidence type="ECO:0000256" key="1">
    <source>
        <dbReference type="ARBA" id="ARBA00022448"/>
    </source>
</evidence>
<keyword evidence="8" id="KW-1278">Translocase</keyword>
<dbReference type="GO" id="GO:0016887">
    <property type="term" value="F:ATP hydrolysis activity"/>
    <property type="evidence" value="ECO:0007669"/>
    <property type="project" value="InterPro"/>
</dbReference>
<keyword evidence="7 12" id="KW-0067">ATP-binding</keyword>
<evidence type="ECO:0000256" key="7">
    <source>
        <dbReference type="ARBA" id="ARBA00022840"/>
    </source>
</evidence>
<keyword evidence="3" id="KW-0997">Cell inner membrane</keyword>
<evidence type="ECO:0000256" key="3">
    <source>
        <dbReference type="ARBA" id="ARBA00022519"/>
    </source>
</evidence>
<dbReference type="InterPro" id="IPR027417">
    <property type="entry name" value="P-loop_NTPase"/>
</dbReference>
<feature type="domain" description="ABC transporter" evidence="11">
    <location>
        <begin position="27"/>
        <end position="263"/>
    </location>
</feature>
<proteinExistence type="predicted"/>
<dbReference type="InterPro" id="IPR017871">
    <property type="entry name" value="ABC_transporter-like_CS"/>
</dbReference>
<evidence type="ECO:0000313" key="12">
    <source>
        <dbReference type="EMBL" id="TFE36800.1"/>
    </source>
</evidence>
<dbReference type="PROSITE" id="PS00211">
    <property type="entry name" value="ABC_TRANSPORTER_1"/>
    <property type="match status" value="1"/>
</dbReference>
<dbReference type="Gene3D" id="3.40.50.300">
    <property type="entry name" value="P-loop containing nucleotide triphosphate hydrolases"/>
    <property type="match status" value="2"/>
</dbReference>
<organism evidence="12 13">
    <name type="scientific">Paraburkholderia dipogonis</name>
    <dbReference type="NCBI Taxonomy" id="1211383"/>
    <lineage>
        <taxon>Bacteria</taxon>
        <taxon>Pseudomonadati</taxon>
        <taxon>Pseudomonadota</taxon>
        <taxon>Betaproteobacteria</taxon>
        <taxon>Burkholderiales</taxon>
        <taxon>Burkholderiaceae</taxon>
        <taxon>Paraburkholderia</taxon>
    </lineage>
</organism>
<keyword evidence="5" id="KW-0677">Repeat</keyword>
<keyword evidence="1" id="KW-0813">Transport</keyword>
<dbReference type="RefSeq" id="WP_134466721.1">
    <property type="nucleotide sequence ID" value="NZ_SNVI01000008.1"/>
</dbReference>
<gene>
    <name evidence="12" type="ORF">E2553_44960</name>
</gene>
<evidence type="ECO:0000256" key="6">
    <source>
        <dbReference type="ARBA" id="ARBA00022741"/>
    </source>
</evidence>
<sequence>MQANDEIPGGSPVRDGSDVNGQTVPVLKVESVAKSFGGVRALRNGRLTLRSGTVHALCGGNGAGKSTFLSILMGLIPRDEGRISLKGVDVHFASASEALRHGVAMITQELSPVPELTVAENIYLGREPRKFGYIVDFGRMVEDAAALLKRLQFDVPADAKMSEITLAQCQLVEIAKALSHEADVVIMDEPTSAIGEHEVHVLFDAVKRLKQSGTAIVYVSHKLTEIFEIADEYTVFRDGAFVETGRICDIDRHHLVRQILGHELNSSTLGESTAGADVALAVDSLSDGETFSDITLQVKTGEVLGIYGLVGSGRTEFVETVFGLRRARSGSIKFLGEALPAGVPKESIRRGMAMVTEDRKVSGLVLCESVGHNISLSALRKVSPWGFIRAKAESGIVAAMVSKLRVKCASPAIAVENLSGGNQQKVVFARCLTTNPKLLICDEPTRGIDEGSKQEIYAFLRDFAAKGGSALVVSSEAPEIPQVSDRVAIFRGGRLARVLGTGEISQEAIVNLAS</sequence>
<protein>
    <submittedName>
        <fullName evidence="12">Sugar ABC transporter ATP-binding protein</fullName>
    </submittedName>
</protein>
<reference evidence="12 13" key="1">
    <citation type="submission" date="2019-03" db="EMBL/GenBank/DDBJ databases">
        <title>Complete Genome Sequence of Paraburkholderia dipogonis ICMP 19430T, a Nitrogen-fixing Symbiont of the South African Invasive Legume Dipogon lignosus in New Zealand.</title>
        <authorList>
            <person name="De Meyer S.E."/>
        </authorList>
    </citation>
    <scope>NUCLEOTIDE SEQUENCE [LARGE SCALE GENOMIC DNA]</scope>
    <source>
        <strain evidence="12 13">ICMP 19430</strain>
    </source>
</reference>
<evidence type="ECO:0000259" key="11">
    <source>
        <dbReference type="PROSITE" id="PS50893"/>
    </source>
</evidence>
<dbReference type="Proteomes" id="UP000297385">
    <property type="component" value="Unassembled WGS sequence"/>
</dbReference>